<dbReference type="SUPFAM" id="SSF52799">
    <property type="entry name" value="(Phosphotyrosine protein) phosphatases II"/>
    <property type="match status" value="1"/>
</dbReference>
<keyword evidence="3" id="KW-1185">Reference proteome</keyword>
<evidence type="ECO:0000259" key="1">
    <source>
        <dbReference type="PROSITE" id="PS50056"/>
    </source>
</evidence>
<dbReference type="InterPro" id="IPR000387">
    <property type="entry name" value="Tyr_Pase_dom"/>
</dbReference>
<dbReference type="RefSeq" id="WP_306072656.1">
    <property type="nucleotide sequence ID" value="NZ_CP120988.1"/>
</dbReference>
<dbReference type="PROSITE" id="PS00383">
    <property type="entry name" value="TYR_PHOSPHATASE_1"/>
    <property type="match status" value="1"/>
</dbReference>
<feature type="domain" description="Tyrosine specific protein phosphatases" evidence="1">
    <location>
        <begin position="25"/>
        <end position="59"/>
    </location>
</feature>
<dbReference type="Pfam" id="PF13350">
    <property type="entry name" value="Y_phosphatase3"/>
    <property type="match status" value="1"/>
</dbReference>
<sequence length="150" mass="15953">MFRCSPSSDGRRSRWSSTRRWLGVPAVLAGIRQLCAEDKGAVLVHCASGKDRTGVVVAIVQKLFGASEAEVMADVVRSNAELGLSVAQSTTTRGHKTLPVTTGHLRRALLWIRSHHGSLSAYLRAQGALEGDLSMLPAEVSAARPPVASP</sequence>
<accession>A0ABY9IG24</accession>
<dbReference type="InterPro" id="IPR026893">
    <property type="entry name" value="Tyr/Ser_Pase_IphP-type"/>
</dbReference>
<dbReference type="PROSITE" id="PS50056">
    <property type="entry name" value="TYR_PHOSPHATASE_2"/>
    <property type="match status" value="1"/>
</dbReference>
<organism evidence="2 3">
    <name type="scientific">Streptomyces poriferorum</name>
    <dbReference type="NCBI Taxonomy" id="2798799"/>
    <lineage>
        <taxon>Bacteria</taxon>
        <taxon>Bacillati</taxon>
        <taxon>Actinomycetota</taxon>
        <taxon>Actinomycetes</taxon>
        <taxon>Kitasatosporales</taxon>
        <taxon>Streptomycetaceae</taxon>
        <taxon>Streptomyces</taxon>
    </lineage>
</organism>
<dbReference type="InterPro" id="IPR016130">
    <property type="entry name" value="Tyr_Pase_AS"/>
</dbReference>
<proteinExistence type="predicted"/>
<reference evidence="2 3" key="1">
    <citation type="submission" date="2023-03" db="EMBL/GenBank/DDBJ databases">
        <title>Isolation and description of six Streptomyces strains from soil environments, able to metabolize different microbial glucans.</title>
        <authorList>
            <person name="Widen T."/>
            <person name="Larsbrink J."/>
        </authorList>
    </citation>
    <scope>NUCLEOTIDE SEQUENCE [LARGE SCALE GENOMIC DNA]</scope>
    <source>
        <strain evidence="2 3">Alt2</strain>
    </source>
</reference>
<name>A0ABY9IG24_9ACTN</name>
<evidence type="ECO:0000313" key="2">
    <source>
        <dbReference type="EMBL" id="WLQ54075.1"/>
    </source>
</evidence>
<protein>
    <submittedName>
        <fullName evidence="2">Tyrosine-protein phosphatase</fullName>
    </submittedName>
</protein>
<dbReference type="Proteomes" id="UP001235744">
    <property type="component" value="Chromosome"/>
</dbReference>
<dbReference type="InterPro" id="IPR029021">
    <property type="entry name" value="Prot-tyrosine_phosphatase-like"/>
</dbReference>
<evidence type="ECO:0000313" key="3">
    <source>
        <dbReference type="Proteomes" id="UP001235744"/>
    </source>
</evidence>
<gene>
    <name evidence="2" type="ORF">P8A19_00790</name>
</gene>
<dbReference type="EMBL" id="CP120988">
    <property type="protein sequence ID" value="WLQ54075.1"/>
    <property type="molecule type" value="Genomic_DNA"/>
</dbReference>
<dbReference type="Gene3D" id="3.90.190.10">
    <property type="entry name" value="Protein tyrosine phosphatase superfamily"/>
    <property type="match status" value="1"/>
</dbReference>